<gene>
    <name evidence="8" type="primary">g5847</name>
    <name evidence="8" type="ORF">EsDP_00005847</name>
</gene>
<evidence type="ECO:0000256" key="2">
    <source>
        <dbReference type="ARBA" id="ARBA00022630"/>
    </source>
</evidence>
<evidence type="ECO:0000256" key="4">
    <source>
        <dbReference type="ARBA" id="ARBA00023002"/>
    </source>
</evidence>
<feature type="transmembrane region" description="Helical" evidence="6">
    <location>
        <begin position="384"/>
        <end position="404"/>
    </location>
</feature>
<feature type="transmembrane region" description="Helical" evidence="6">
    <location>
        <begin position="411"/>
        <end position="434"/>
    </location>
</feature>
<keyword evidence="6" id="KW-1133">Transmembrane helix</keyword>
<keyword evidence="6" id="KW-0472">Membrane</keyword>
<keyword evidence="9" id="KW-1185">Reference proteome</keyword>
<dbReference type="Gene3D" id="3.50.50.60">
    <property type="entry name" value="FAD/NAD(P)-binding domain"/>
    <property type="match status" value="1"/>
</dbReference>
<evidence type="ECO:0000256" key="6">
    <source>
        <dbReference type="SAM" id="Phobius"/>
    </source>
</evidence>
<keyword evidence="2" id="KW-0285">Flavoprotein</keyword>
<evidence type="ECO:0000256" key="5">
    <source>
        <dbReference type="ARBA" id="ARBA00023033"/>
    </source>
</evidence>
<keyword evidence="4" id="KW-0560">Oxidoreductase</keyword>
<proteinExistence type="predicted"/>
<evidence type="ECO:0000259" key="7">
    <source>
        <dbReference type="Pfam" id="PF01494"/>
    </source>
</evidence>
<keyword evidence="5" id="KW-0503">Monooxygenase</keyword>
<evidence type="ECO:0000256" key="3">
    <source>
        <dbReference type="ARBA" id="ARBA00022827"/>
    </source>
</evidence>
<comment type="caution">
    <text evidence="8">The sequence shown here is derived from an EMBL/GenBank/DDBJ whole genome shotgun (WGS) entry which is preliminary data.</text>
</comment>
<dbReference type="PRINTS" id="PR00420">
    <property type="entry name" value="RNGMNOXGNASE"/>
</dbReference>
<protein>
    <recommendedName>
        <fullName evidence="7">FAD-binding domain-containing protein</fullName>
    </recommendedName>
</protein>
<dbReference type="InterPro" id="IPR036188">
    <property type="entry name" value="FAD/NAD-bd_sf"/>
</dbReference>
<dbReference type="PANTHER" id="PTHR47178">
    <property type="entry name" value="MONOOXYGENASE, FAD-BINDING"/>
    <property type="match status" value="1"/>
</dbReference>
<accession>A0ABQ0CWB6</accession>
<feature type="transmembrane region" description="Helical" evidence="6">
    <location>
        <begin position="458"/>
        <end position="485"/>
    </location>
</feature>
<name>A0ABQ0CWB6_9HYPO</name>
<reference evidence="9" key="1">
    <citation type="submission" date="2024-06" db="EMBL/GenBank/DDBJ databases">
        <title>Draft Genome Sequences of Epichloe bromicola Strains Isolated from Elymus ciliaris.</title>
        <authorList>
            <consortium name="Epichloe bromicola genome sequencing consortium"/>
            <person name="Miura A."/>
            <person name="Imano S."/>
            <person name="Ashida A."/>
            <person name="Sato I."/>
            <person name="Chiba S."/>
            <person name="Tanaka A."/>
            <person name="Camagna M."/>
            <person name="Takemoto D."/>
        </authorList>
    </citation>
    <scope>NUCLEOTIDE SEQUENCE [LARGE SCALE GENOMIC DNA]</scope>
    <source>
        <strain evidence="9">DP</strain>
    </source>
</reference>
<evidence type="ECO:0000313" key="8">
    <source>
        <dbReference type="EMBL" id="GAB0137587.1"/>
    </source>
</evidence>
<dbReference type="PANTHER" id="PTHR47178:SF6">
    <property type="entry name" value="FAD-BINDING DOMAIN-CONTAINING PROTEIN"/>
    <property type="match status" value="1"/>
</dbReference>
<keyword evidence="6" id="KW-0812">Transmembrane</keyword>
<organism evidence="8 9">
    <name type="scientific">Epichloe bromicola</name>
    <dbReference type="NCBI Taxonomy" id="79588"/>
    <lineage>
        <taxon>Eukaryota</taxon>
        <taxon>Fungi</taxon>
        <taxon>Dikarya</taxon>
        <taxon>Ascomycota</taxon>
        <taxon>Pezizomycotina</taxon>
        <taxon>Sordariomycetes</taxon>
        <taxon>Hypocreomycetidae</taxon>
        <taxon>Hypocreales</taxon>
        <taxon>Clavicipitaceae</taxon>
        <taxon>Epichloe</taxon>
    </lineage>
</organism>
<evidence type="ECO:0000256" key="1">
    <source>
        <dbReference type="ARBA" id="ARBA00001974"/>
    </source>
</evidence>
<dbReference type="SUPFAM" id="SSF51905">
    <property type="entry name" value="FAD/NAD(P)-binding domain"/>
    <property type="match status" value="1"/>
</dbReference>
<dbReference type="Proteomes" id="UP001562357">
    <property type="component" value="Unassembled WGS sequence"/>
</dbReference>
<dbReference type="Pfam" id="PF01494">
    <property type="entry name" value="FAD_binding_3"/>
    <property type="match status" value="1"/>
</dbReference>
<evidence type="ECO:0000313" key="9">
    <source>
        <dbReference type="Proteomes" id="UP001562357"/>
    </source>
</evidence>
<dbReference type="EMBL" id="BAAFGZ010000295">
    <property type="protein sequence ID" value="GAB0137587.1"/>
    <property type="molecule type" value="Genomic_DNA"/>
</dbReference>
<keyword evidence="3" id="KW-0274">FAD</keyword>
<dbReference type="InterPro" id="IPR002938">
    <property type="entry name" value="FAD-bd"/>
</dbReference>
<feature type="domain" description="FAD-binding" evidence="7">
    <location>
        <begin position="117"/>
        <end position="366"/>
    </location>
</feature>
<comment type="cofactor">
    <cofactor evidence="1">
        <name>FAD</name>
        <dbReference type="ChEBI" id="CHEBI:57692"/>
    </cofactor>
</comment>
<sequence>MTWPSRNRTDISWRHHSSNPPTVIVFERDSPDPDAWRAGEENSLSISGYNDASGLVALKRLGLVDDILAHAVSGLDGSGSFKIWGPDWRDHLSLRRRPVAGLSTSSIRIVRKGLRLALIRAVDSCENSSIRWGCRCSGVEKLQDGRLRMHIEHSRDGDATHADCDLLIAADGANSKLRAQFRPQDGLNYVGAVLRGGLSTFPAGLPNPIDESWGFMVSKTGVSCFFSPVDRNTVLWAVGHEEDEEVKELTWSSAPEERRAVIDRGAELGSLFHEPFPTIVQRTDPSTVMCINGRDKPPFRHDAIHDMPVVFIGDSNHALSPFAGFGANLALHDAQGLAEQLCKPFPTLVEAVEAYDRLSEPRAMRVWKGSRKNVRAGHSTGLRYWLFLAILWIGKWVGNLVGLLRRCVYKVVFIVVIVFIVLAIVGSGLLGAWVSNYPTYKTTTGGYSYYYSTGNDGLFYGAVVCFAIAGLAKIVAWILLIVWLVKRSRARRNNVVTYVQQPANYYAPPTQPQPAYSGAPVKA</sequence>